<dbReference type="EMBL" id="CVQI01033273">
    <property type="protein sequence ID" value="CRK43374.1"/>
    <property type="molecule type" value="Genomic_DNA"/>
</dbReference>
<accession>A0A0G4NAL1</accession>
<reference evidence="2" key="1">
    <citation type="submission" date="2015-05" db="EMBL/GenBank/DDBJ databases">
        <authorList>
            <person name="Fogelqvist Johan"/>
        </authorList>
    </citation>
    <scope>NUCLEOTIDE SEQUENCE [LARGE SCALE GENOMIC DNA]</scope>
</reference>
<evidence type="ECO:0008006" key="3">
    <source>
        <dbReference type="Google" id="ProtNLM"/>
    </source>
</evidence>
<dbReference type="Proteomes" id="UP000045706">
    <property type="component" value="Unassembled WGS sequence"/>
</dbReference>
<gene>
    <name evidence="1" type="ORF">BN1723_005626</name>
</gene>
<sequence length="245" mass="27779">DLANLQRLHCEDYSAHQATDKRQDATRGLHLLVKKHIRALRSLSLTCHISSFPLDGILAHASTLRSLRFRDHVGFGEEDRRCPTLWPADLETLGRQLPFVHTLEIDMDIALCDPPEFLRAICAFKKLHTLTLHVQTVLHPLEIVHPGMDRDHDAAVRTFGYLIQCKQDFEARAVPGCDREAGRQRGSWRRPDVDCSPTQALTLRRPRLSTTATAPLRLNLPTCSVWNSFIRPECSAHLVFSSLEV</sequence>
<protein>
    <recommendedName>
        <fullName evidence="3">F-box domain-containing protein</fullName>
    </recommendedName>
</protein>
<name>A0A0G4NAL1_VERLO</name>
<feature type="non-terminal residue" evidence="1">
    <location>
        <position position="1"/>
    </location>
</feature>
<dbReference type="AlphaFoldDB" id="A0A0G4NAL1"/>
<evidence type="ECO:0000313" key="1">
    <source>
        <dbReference type="EMBL" id="CRK43374.1"/>
    </source>
</evidence>
<proteinExistence type="predicted"/>
<evidence type="ECO:0000313" key="2">
    <source>
        <dbReference type="Proteomes" id="UP000045706"/>
    </source>
</evidence>
<organism evidence="1 2">
    <name type="scientific">Verticillium longisporum</name>
    <name type="common">Verticillium dahliae var. longisporum</name>
    <dbReference type="NCBI Taxonomy" id="100787"/>
    <lineage>
        <taxon>Eukaryota</taxon>
        <taxon>Fungi</taxon>
        <taxon>Dikarya</taxon>
        <taxon>Ascomycota</taxon>
        <taxon>Pezizomycotina</taxon>
        <taxon>Sordariomycetes</taxon>
        <taxon>Hypocreomycetidae</taxon>
        <taxon>Glomerellales</taxon>
        <taxon>Plectosphaerellaceae</taxon>
        <taxon>Verticillium</taxon>
    </lineage>
</organism>